<organism evidence="3 4">
    <name type="scientific">Cadophora malorum</name>
    <dbReference type="NCBI Taxonomy" id="108018"/>
    <lineage>
        <taxon>Eukaryota</taxon>
        <taxon>Fungi</taxon>
        <taxon>Dikarya</taxon>
        <taxon>Ascomycota</taxon>
        <taxon>Pezizomycotina</taxon>
        <taxon>Leotiomycetes</taxon>
        <taxon>Helotiales</taxon>
        <taxon>Ploettnerulaceae</taxon>
        <taxon>Cadophora</taxon>
    </lineage>
</organism>
<keyword evidence="4" id="KW-1185">Reference proteome</keyword>
<dbReference type="InterPro" id="IPR051532">
    <property type="entry name" value="Ester_Hydrolysis_Enzymes"/>
</dbReference>
<gene>
    <name evidence="3" type="ORF">IFR04_002596</name>
</gene>
<dbReference type="Gene3D" id="3.40.50.1110">
    <property type="entry name" value="SGNH hydrolase"/>
    <property type="match status" value="1"/>
</dbReference>
<comment type="caution">
    <text evidence="3">The sequence shown here is derived from an EMBL/GenBank/DDBJ whole genome shotgun (WGS) entry which is preliminary data.</text>
</comment>
<dbReference type="SUPFAM" id="SSF52266">
    <property type="entry name" value="SGNH hydrolase"/>
    <property type="match status" value="1"/>
</dbReference>
<reference evidence="3" key="1">
    <citation type="submission" date="2021-02" db="EMBL/GenBank/DDBJ databases">
        <title>Genome sequence Cadophora malorum strain M34.</title>
        <authorList>
            <person name="Stefanovic E."/>
            <person name="Vu D."/>
            <person name="Scully C."/>
            <person name="Dijksterhuis J."/>
            <person name="Roader J."/>
            <person name="Houbraken J."/>
        </authorList>
    </citation>
    <scope>NUCLEOTIDE SEQUENCE</scope>
    <source>
        <strain evidence="3">M34</strain>
    </source>
</reference>
<dbReference type="Proteomes" id="UP000664132">
    <property type="component" value="Unassembled WGS sequence"/>
</dbReference>
<evidence type="ECO:0000313" key="4">
    <source>
        <dbReference type="Proteomes" id="UP000664132"/>
    </source>
</evidence>
<keyword evidence="1" id="KW-0732">Signal</keyword>
<dbReference type="Pfam" id="PF13472">
    <property type="entry name" value="Lipase_GDSL_2"/>
    <property type="match status" value="1"/>
</dbReference>
<proteinExistence type="predicted"/>
<dbReference type="GO" id="GO:0004622">
    <property type="term" value="F:phosphatidylcholine lysophospholipase activity"/>
    <property type="evidence" value="ECO:0007669"/>
    <property type="project" value="TreeGrafter"/>
</dbReference>
<dbReference type="PANTHER" id="PTHR30383:SF31">
    <property type="entry name" value="SGNH HYDROLASE-TYPE ESTERASE DOMAIN-CONTAINING PROTEIN-RELATED"/>
    <property type="match status" value="1"/>
</dbReference>
<dbReference type="InterPro" id="IPR013830">
    <property type="entry name" value="SGNH_hydro"/>
</dbReference>
<dbReference type="AlphaFoldDB" id="A0A8H8BUA3"/>
<dbReference type="InterPro" id="IPR036514">
    <property type="entry name" value="SGNH_hydro_sf"/>
</dbReference>
<name>A0A8H8BUA3_9HELO</name>
<evidence type="ECO:0000256" key="1">
    <source>
        <dbReference type="SAM" id="SignalP"/>
    </source>
</evidence>
<dbReference type="CDD" id="cd01833">
    <property type="entry name" value="XynB_like"/>
    <property type="match status" value="1"/>
</dbReference>
<feature type="non-terminal residue" evidence="3">
    <location>
        <position position="435"/>
    </location>
</feature>
<evidence type="ECO:0000313" key="3">
    <source>
        <dbReference type="EMBL" id="KAG4424355.1"/>
    </source>
</evidence>
<feature type="signal peptide" evidence="1">
    <location>
        <begin position="1"/>
        <end position="29"/>
    </location>
</feature>
<evidence type="ECO:0000259" key="2">
    <source>
        <dbReference type="Pfam" id="PF13472"/>
    </source>
</evidence>
<accession>A0A8H8BUA3</accession>
<dbReference type="PANTHER" id="PTHR30383">
    <property type="entry name" value="THIOESTERASE 1/PROTEASE 1/LYSOPHOSPHOLIPASE L1"/>
    <property type="match status" value="1"/>
</dbReference>
<protein>
    <recommendedName>
        <fullName evidence="2">SGNH hydrolase-type esterase domain-containing protein</fullName>
    </recommendedName>
</protein>
<sequence>MHLSLGLRRLCIFFGLAYLFPSFFQLVAAQHWDGPSPYGEGFAPDVKSVEEWWDVTYPSFEGNSSYPPQVTGVVDGFGNNASDIGTLKARDAKDFYLRIMPLGASITEGVASSNGNGYRKWLRQQLRWKGWKVNMVGSKANGNMADRDNEGHPGWVITQVHDAFLSVANTKPNLVLINVGTNDCGQNLDTANAGVRMKSMIDDIYSRVPGVTVVLSTLVKSKSNDACAANLSQQYRNLVTNTYSGQRIGLADIYSAISMDQVSGDGIHPTDDGYKLFAAVWWDAISRLEDVIQPPASDGTVDDSASGVSNCAKVAGNARGPVRTQVGSGHDDGKYVHNRVERGALESARIQKNNDPKTITQQIPLNMFFANIVKNDPNADRASALDDWIRIFRSIEGVTTYYMRQNLGGGKFGASTVIDFGMDCPYGSGHAFGDL</sequence>
<feature type="chain" id="PRO_5034931430" description="SGNH hydrolase-type esterase domain-containing protein" evidence="1">
    <location>
        <begin position="30"/>
        <end position="435"/>
    </location>
</feature>
<dbReference type="EMBL" id="JAFJYH010000022">
    <property type="protein sequence ID" value="KAG4424355.1"/>
    <property type="molecule type" value="Genomic_DNA"/>
</dbReference>
<dbReference type="OrthoDB" id="3915838at2759"/>
<feature type="domain" description="SGNH hydrolase-type esterase" evidence="2">
    <location>
        <begin position="102"/>
        <end position="276"/>
    </location>
</feature>